<evidence type="ECO:0000256" key="8">
    <source>
        <dbReference type="ARBA" id="ARBA00022989"/>
    </source>
</evidence>
<feature type="transmembrane region" description="Helical" evidence="11">
    <location>
        <begin position="195"/>
        <end position="212"/>
    </location>
</feature>
<keyword evidence="5" id="KW-0441">Lipid A biosynthesis</keyword>
<feature type="transmembrane region" description="Helical" evidence="11">
    <location>
        <begin position="232"/>
        <end position="252"/>
    </location>
</feature>
<feature type="domain" description="EamA" evidence="12">
    <location>
        <begin position="160"/>
        <end position="298"/>
    </location>
</feature>
<proteinExistence type="predicted"/>
<keyword evidence="14" id="KW-1185">Reference proteome</keyword>
<keyword evidence="3" id="KW-0444">Lipid biosynthesis</keyword>
<evidence type="ECO:0000256" key="9">
    <source>
        <dbReference type="ARBA" id="ARBA00023098"/>
    </source>
</evidence>
<gene>
    <name evidence="13" type="ORF">GCM10025770_13720</name>
</gene>
<feature type="domain" description="EamA" evidence="12">
    <location>
        <begin position="6"/>
        <end position="136"/>
    </location>
</feature>
<keyword evidence="9" id="KW-0443">Lipid metabolism</keyword>
<evidence type="ECO:0000256" key="5">
    <source>
        <dbReference type="ARBA" id="ARBA00022556"/>
    </source>
</evidence>
<dbReference type="InterPro" id="IPR000390">
    <property type="entry name" value="Small_drug/metabolite_transptr"/>
</dbReference>
<evidence type="ECO:0000256" key="6">
    <source>
        <dbReference type="ARBA" id="ARBA00022692"/>
    </source>
</evidence>
<evidence type="ECO:0000256" key="11">
    <source>
        <dbReference type="SAM" id="Phobius"/>
    </source>
</evidence>
<dbReference type="PANTHER" id="PTHR30561:SF9">
    <property type="entry name" value="4-AMINO-4-DEOXY-L-ARABINOSE-PHOSPHOUNDECAPRENOL FLIPPASE SUBUNIT ARNF-RELATED"/>
    <property type="match status" value="1"/>
</dbReference>
<name>A0ABP9QJ62_9RHOO</name>
<protein>
    <submittedName>
        <fullName evidence="13">DMT family transporter</fullName>
    </submittedName>
</protein>
<dbReference type="RefSeq" id="WP_345532137.1">
    <property type="nucleotide sequence ID" value="NZ_BAABLD010000007.1"/>
</dbReference>
<dbReference type="SUPFAM" id="SSF103481">
    <property type="entry name" value="Multidrug resistance efflux transporter EmrE"/>
    <property type="match status" value="2"/>
</dbReference>
<feature type="transmembrane region" description="Helical" evidence="11">
    <location>
        <begin position="32"/>
        <end position="53"/>
    </location>
</feature>
<keyword evidence="8 11" id="KW-1133">Transmembrane helix</keyword>
<evidence type="ECO:0000256" key="2">
    <source>
        <dbReference type="ARBA" id="ARBA00022475"/>
    </source>
</evidence>
<evidence type="ECO:0000256" key="4">
    <source>
        <dbReference type="ARBA" id="ARBA00022519"/>
    </source>
</evidence>
<dbReference type="PANTHER" id="PTHR30561">
    <property type="entry name" value="SMR FAMILY PROTON-DEPENDENT DRUG EFFLUX TRANSPORTER SUGE"/>
    <property type="match status" value="1"/>
</dbReference>
<keyword evidence="4" id="KW-0997">Cell inner membrane</keyword>
<evidence type="ECO:0000256" key="7">
    <source>
        <dbReference type="ARBA" id="ARBA00022985"/>
    </source>
</evidence>
<dbReference type="EMBL" id="BAABLD010000007">
    <property type="protein sequence ID" value="GAA5162686.1"/>
    <property type="molecule type" value="Genomic_DNA"/>
</dbReference>
<evidence type="ECO:0000256" key="3">
    <source>
        <dbReference type="ARBA" id="ARBA00022516"/>
    </source>
</evidence>
<organism evidence="13 14">
    <name type="scientific">Viridibacterium curvum</name>
    <dbReference type="NCBI Taxonomy" id="1101404"/>
    <lineage>
        <taxon>Bacteria</taxon>
        <taxon>Pseudomonadati</taxon>
        <taxon>Pseudomonadota</taxon>
        <taxon>Betaproteobacteria</taxon>
        <taxon>Rhodocyclales</taxon>
        <taxon>Rhodocyclaceae</taxon>
        <taxon>Viridibacterium</taxon>
    </lineage>
</organism>
<feature type="transmembrane region" description="Helical" evidence="11">
    <location>
        <begin position="119"/>
        <end position="142"/>
    </location>
</feature>
<evidence type="ECO:0000256" key="10">
    <source>
        <dbReference type="ARBA" id="ARBA00023136"/>
    </source>
</evidence>
<keyword evidence="7" id="KW-0448">Lipopolysaccharide biosynthesis</keyword>
<feature type="transmembrane region" description="Helical" evidence="11">
    <location>
        <begin position="6"/>
        <end position="23"/>
    </location>
</feature>
<dbReference type="InterPro" id="IPR000620">
    <property type="entry name" value="EamA_dom"/>
</dbReference>
<evidence type="ECO:0000259" key="12">
    <source>
        <dbReference type="Pfam" id="PF00892"/>
    </source>
</evidence>
<feature type="transmembrane region" description="Helical" evidence="11">
    <location>
        <begin position="163"/>
        <end position="183"/>
    </location>
</feature>
<reference evidence="14" key="1">
    <citation type="journal article" date="2019" name="Int. J. Syst. Evol. Microbiol.">
        <title>The Global Catalogue of Microorganisms (GCM) 10K type strain sequencing project: providing services to taxonomists for standard genome sequencing and annotation.</title>
        <authorList>
            <consortium name="The Broad Institute Genomics Platform"/>
            <consortium name="The Broad Institute Genome Sequencing Center for Infectious Disease"/>
            <person name="Wu L."/>
            <person name="Ma J."/>
        </authorList>
    </citation>
    <scope>NUCLEOTIDE SEQUENCE [LARGE SCALE GENOMIC DNA]</scope>
    <source>
        <strain evidence="14">JCM 18715</strain>
    </source>
</reference>
<comment type="caution">
    <text evidence="13">The sequence shown here is derived from an EMBL/GenBank/DDBJ whole genome shotgun (WGS) entry which is preliminary data.</text>
</comment>
<evidence type="ECO:0000313" key="13">
    <source>
        <dbReference type="EMBL" id="GAA5162686.1"/>
    </source>
</evidence>
<dbReference type="Proteomes" id="UP001500547">
    <property type="component" value="Unassembled WGS sequence"/>
</dbReference>
<keyword evidence="10 11" id="KW-0472">Membrane</keyword>
<accession>A0ABP9QJ62</accession>
<keyword evidence="6 11" id="KW-0812">Transmembrane</keyword>
<dbReference type="Pfam" id="PF00892">
    <property type="entry name" value="EamA"/>
    <property type="match status" value="2"/>
</dbReference>
<evidence type="ECO:0000256" key="1">
    <source>
        <dbReference type="ARBA" id="ARBA00004651"/>
    </source>
</evidence>
<evidence type="ECO:0000313" key="14">
    <source>
        <dbReference type="Proteomes" id="UP001500547"/>
    </source>
</evidence>
<comment type="subcellular location">
    <subcellularLocation>
        <location evidence="1">Cell membrane</location>
        <topology evidence="1">Multi-pass membrane protein</topology>
    </subcellularLocation>
</comment>
<keyword evidence="2" id="KW-1003">Cell membrane</keyword>
<feature type="transmembrane region" description="Helical" evidence="11">
    <location>
        <begin position="59"/>
        <end position="80"/>
    </location>
</feature>
<sequence>MTALPLSLVLIAALIHASWNLIAKKSGGDARFALFTCVVLAIVWAPVGIWFGWRDAGSYGALQWGLIVLSGAIHMAYYLILLRGYRVGDLSVVYPLARGSAPLLTALVATSFLGEALRLLGWLGITGIVLGILLIAGGPALLRSLRAGHGGDDATQRLRLGMQYGLLTGLFIAFYSVVDGYAVKHAGVSPILLDYLGNLCRMPFLLAVLYWLHLRNPLGLRDYVKQMWRPALIVGTVSPVSYVMVLYAATMAPLSQVAPAREVSMLFATLFGGHLLGERDKGRRLFGALCIAAGVIALTQS</sequence>
<dbReference type="InterPro" id="IPR037185">
    <property type="entry name" value="EmrE-like"/>
</dbReference>
<dbReference type="Gene3D" id="1.10.3730.20">
    <property type="match status" value="2"/>
</dbReference>